<dbReference type="GO" id="GO:0050832">
    <property type="term" value="P:defense response to fungus"/>
    <property type="evidence" value="ECO:0007669"/>
    <property type="project" value="UniProtKB-KW"/>
</dbReference>
<dbReference type="GO" id="GO:0031640">
    <property type="term" value="P:killing of cells of another organism"/>
    <property type="evidence" value="ECO:0007669"/>
    <property type="project" value="UniProtKB-KW"/>
</dbReference>
<keyword evidence="6" id="KW-0732">Signal</keyword>
<dbReference type="EnsemblPlants" id="KRH55682">
    <property type="protein sequence ID" value="KRH55682"/>
    <property type="gene ID" value="GLYMA_06G272100"/>
</dbReference>
<evidence type="ECO:0000313" key="8">
    <source>
        <dbReference type="EnsemblPlants" id="KRH55682"/>
    </source>
</evidence>
<dbReference type="AlphaFoldDB" id="A0A0R0JS82"/>
<evidence type="ECO:0000256" key="4">
    <source>
        <dbReference type="ARBA" id="ARBA00022821"/>
    </source>
</evidence>
<dbReference type="PaxDb" id="3847-GLYMA06G42380.1"/>
<evidence type="ECO:0000313" key="7">
    <source>
        <dbReference type="EMBL" id="KRH55682.1"/>
    </source>
</evidence>
<dbReference type="Proteomes" id="UP000008827">
    <property type="component" value="Chromosome 6"/>
</dbReference>
<feature type="chain" id="PRO_5014522094" description="Knottin scorpion toxin-like domain-containing protein" evidence="6">
    <location>
        <begin position="26"/>
        <end position="76"/>
    </location>
</feature>
<dbReference type="EMBL" id="CM000839">
    <property type="protein sequence ID" value="KRH55682.1"/>
    <property type="molecule type" value="Genomic_DNA"/>
</dbReference>
<dbReference type="PANTHER" id="PTHR33830">
    <property type="entry name" value="DEFENSIN-LIKE PROTEIN 184-RELATED"/>
    <property type="match status" value="1"/>
</dbReference>
<dbReference type="InParanoid" id="A0A0R0JS82"/>
<evidence type="ECO:0000256" key="1">
    <source>
        <dbReference type="ARBA" id="ARBA00006722"/>
    </source>
</evidence>
<evidence type="ECO:0000313" key="9">
    <source>
        <dbReference type="Proteomes" id="UP000008827"/>
    </source>
</evidence>
<proteinExistence type="inferred from homology"/>
<evidence type="ECO:0008006" key="10">
    <source>
        <dbReference type="Google" id="ProtNLM"/>
    </source>
</evidence>
<keyword evidence="9" id="KW-1185">Reference proteome</keyword>
<dbReference type="InterPro" id="IPR010851">
    <property type="entry name" value="DEFL"/>
</dbReference>
<accession>A0A0R0JS82</accession>
<name>A0A0R0JS82_SOYBN</name>
<dbReference type="Pfam" id="PF07333">
    <property type="entry name" value="SLR1-BP"/>
    <property type="match status" value="1"/>
</dbReference>
<evidence type="ECO:0000256" key="2">
    <source>
        <dbReference type="ARBA" id="ARBA00022529"/>
    </source>
</evidence>
<reference evidence="7" key="3">
    <citation type="submission" date="2018-07" db="EMBL/GenBank/DDBJ databases">
        <title>WGS assembly of Glycine max.</title>
        <authorList>
            <person name="Schmutz J."/>
            <person name="Cannon S."/>
            <person name="Schlueter J."/>
            <person name="Ma J."/>
            <person name="Mitros T."/>
            <person name="Nelson W."/>
            <person name="Hyten D."/>
            <person name="Song Q."/>
            <person name="Thelen J."/>
            <person name="Cheng J."/>
            <person name="Xu D."/>
            <person name="Hellsten U."/>
            <person name="May G."/>
            <person name="Yu Y."/>
            <person name="Sakurai T."/>
            <person name="Umezawa T."/>
            <person name="Bhattacharyya M."/>
            <person name="Sandhu D."/>
            <person name="Valliyodan B."/>
            <person name="Lindquist E."/>
            <person name="Peto M."/>
            <person name="Grant D."/>
            <person name="Shu S."/>
            <person name="Goodstein D."/>
            <person name="Barry K."/>
            <person name="Futrell-Griggs M."/>
            <person name="Abernathy B."/>
            <person name="Du J."/>
            <person name="Tian Z."/>
            <person name="Zhu L."/>
            <person name="Gill N."/>
            <person name="Joshi T."/>
            <person name="Libault M."/>
            <person name="Sethuraman A."/>
            <person name="Zhang X."/>
            <person name="Shinozaki K."/>
            <person name="Nguyen H."/>
            <person name="Wing R."/>
            <person name="Cregan P."/>
            <person name="Specht J."/>
            <person name="Grimwood J."/>
            <person name="Rokhsar D."/>
            <person name="Stacey G."/>
            <person name="Shoemaker R."/>
            <person name="Jackson S."/>
        </authorList>
    </citation>
    <scope>NUCLEOTIDE SEQUENCE</scope>
    <source>
        <tissue evidence="7">Callus</tissue>
    </source>
</reference>
<evidence type="ECO:0000256" key="3">
    <source>
        <dbReference type="ARBA" id="ARBA00022577"/>
    </source>
</evidence>
<gene>
    <name evidence="7" type="ORF">GLYMA_06G272100</name>
</gene>
<dbReference type="OrthoDB" id="1869961at2759"/>
<organism evidence="7">
    <name type="scientific">Glycine max</name>
    <name type="common">Soybean</name>
    <name type="synonym">Glycine hispida</name>
    <dbReference type="NCBI Taxonomy" id="3847"/>
    <lineage>
        <taxon>Eukaryota</taxon>
        <taxon>Viridiplantae</taxon>
        <taxon>Streptophyta</taxon>
        <taxon>Embryophyta</taxon>
        <taxon>Tracheophyta</taxon>
        <taxon>Spermatophyta</taxon>
        <taxon>Magnoliopsida</taxon>
        <taxon>eudicotyledons</taxon>
        <taxon>Gunneridae</taxon>
        <taxon>Pentapetalae</taxon>
        <taxon>rosids</taxon>
        <taxon>fabids</taxon>
        <taxon>Fabales</taxon>
        <taxon>Fabaceae</taxon>
        <taxon>Papilionoideae</taxon>
        <taxon>50 kb inversion clade</taxon>
        <taxon>NPAAA clade</taxon>
        <taxon>indigoferoid/millettioid clade</taxon>
        <taxon>Phaseoleae</taxon>
        <taxon>Glycine</taxon>
        <taxon>Glycine subgen. Soja</taxon>
    </lineage>
</organism>
<protein>
    <recommendedName>
        <fullName evidence="10">Knottin scorpion toxin-like domain-containing protein</fullName>
    </recommendedName>
</protein>
<keyword evidence="4" id="KW-0611">Plant defense</keyword>
<comment type="similarity">
    <text evidence="1">Belongs to the DEFL family.</text>
</comment>
<dbReference type="PANTHER" id="PTHR33830:SF21">
    <property type="entry name" value="DEFENSIN-LIKE PROTEIN 165-RELATED"/>
    <property type="match status" value="1"/>
</dbReference>
<evidence type="ECO:0000256" key="5">
    <source>
        <dbReference type="ARBA" id="ARBA00023157"/>
    </source>
</evidence>
<sequence>MAKISFTIIFAFALIFTVISRASEATTTDDKCLKVLDQNNCDLTKCRANCNQQYHGTGHCIGRNPYKCICIYDCSP</sequence>
<keyword evidence="5" id="KW-1015">Disulfide bond</keyword>
<reference evidence="7 8" key="1">
    <citation type="journal article" date="2010" name="Nature">
        <title>Genome sequence of the palaeopolyploid soybean.</title>
        <authorList>
            <person name="Schmutz J."/>
            <person name="Cannon S.B."/>
            <person name="Schlueter J."/>
            <person name="Ma J."/>
            <person name="Mitros T."/>
            <person name="Nelson W."/>
            <person name="Hyten D.L."/>
            <person name="Song Q."/>
            <person name="Thelen J.J."/>
            <person name="Cheng J."/>
            <person name="Xu D."/>
            <person name="Hellsten U."/>
            <person name="May G.D."/>
            <person name="Yu Y."/>
            <person name="Sakurai T."/>
            <person name="Umezawa T."/>
            <person name="Bhattacharyya M.K."/>
            <person name="Sandhu D."/>
            <person name="Valliyodan B."/>
            <person name="Lindquist E."/>
            <person name="Peto M."/>
            <person name="Grant D."/>
            <person name="Shu S."/>
            <person name="Goodstein D."/>
            <person name="Barry K."/>
            <person name="Futrell-Griggs M."/>
            <person name="Abernathy B."/>
            <person name="Du J."/>
            <person name="Tian Z."/>
            <person name="Zhu L."/>
            <person name="Gill N."/>
            <person name="Joshi T."/>
            <person name="Libault M."/>
            <person name="Sethuraman A."/>
            <person name="Zhang X.-C."/>
            <person name="Shinozaki K."/>
            <person name="Nguyen H.T."/>
            <person name="Wing R.A."/>
            <person name="Cregan P."/>
            <person name="Specht J."/>
            <person name="Grimwood J."/>
            <person name="Rokhsar D."/>
            <person name="Stacey G."/>
            <person name="Shoemaker R.C."/>
            <person name="Jackson S.A."/>
        </authorList>
    </citation>
    <scope>NUCLEOTIDE SEQUENCE [LARGE SCALE GENOMIC DNA]</scope>
    <source>
        <strain evidence="8">cv. Williams 82</strain>
        <tissue evidence="7">Callus</tissue>
    </source>
</reference>
<dbReference type="Gramene" id="KRH55682">
    <property type="protein sequence ID" value="KRH55682"/>
    <property type="gene ID" value="GLYMA_06G272100"/>
</dbReference>
<feature type="signal peptide" evidence="6">
    <location>
        <begin position="1"/>
        <end position="25"/>
    </location>
</feature>
<dbReference type="SMR" id="A0A0R0JS82"/>
<keyword evidence="2" id="KW-0929">Antimicrobial</keyword>
<evidence type="ECO:0000256" key="6">
    <source>
        <dbReference type="SAM" id="SignalP"/>
    </source>
</evidence>
<reference evidence="8" key="2">
    <citation type="submission" date="2018-02" db="UniProtKB">
        <authorList>
            <consortium name="EnsemblPlants"/>
        </authorList>
    </citation>
    <scope>IDENTIFICATION</scope>
    <source>
        <strain evidence="8">Williams 82</strain>
    </source>
</reference>
<keyword evidence="3" id="KW-0295">Fungicide</keyword>